<keyword evidence="8" id="KW-1185">Reference proteome</keyword>
<dbReference type="GO" id="GO:0005730">
    <property type="term" value="C:nucleolus"/>
    <property type="evidence" value="ECO:0007669"/>
    <property type="project" value="TreeGrafter"/>
</dbReference>
<dbReference type="InterPro" id="IPR038650">
    <property type="entry name" value="PADR1_C_dom_sf"/>
</dbReference>
<dbReference type="InterPro" id="IPR012982">
    <property type="entry name" value="PARP1-like_PADR1_Zn_ribbon"/>
</dbReference>
<gene>
    <name evidence="7" type="ORF">Pyn_36632</name>
</gene>
<dbReference type="PANTHER" id="PTHR10459">
    <property type="entry name" value="DNA LIGASE"/>
    <property type="match status" value="1"/>
</dbReference>
<dbReference type="InterPro" id="IPR050800">
    <property type="entry name" value="ARTD/PARP"/>
</dbReference>
<dbReference type="Proteomes" id="UP000250321">
    <property type="component" value="Unassembled WGS sequence"/>
</dbReference>
<dbReference type="PANTHER" id="PTHR10459:SF106">
    <property type="entry name" value="PROTEIN ADP-RIBOSYLTRANSFERASE PARP3"/>
    <property type="match status" value="1"/>
</dbReference>
<keyword evidence="2" id="KW-0808">Transferase</keyword>
<dbReference type="AlphaFoldDB" id="A0A314Z767"/>
<evidence type="ECO:0000313" key="7">
    <source>
        <dbReference type="EMBL" id="PQQ12968.1"/>
    </source>
</evidence>
<dbReference type="EMBL" id="PJQY01000320">
    <property type="protein sequence ID" value="PQQ12968.1"/>
    <property type="molecule type" value="Genomic_DNA"/>
</dbReference>
<reference evidence="7 8" key="1">
    <citation type="submission" date="2018-02" db="EMBL/GenBank/DDBJ databases">
        <title>Draft genome of wild Prunus yedoensis var. nudiflora.</title>
        <authorList>
            <person name="Baek S."/>
            <person name="Kim J.-H."/>
            <person name="Choi K."/>
            <person name="Kim G.-B."/>
            <person name="Cho A."/>
            <person name="Jang H."/>
            <person name="Shin C.-H."/>
            <person name="Yu H.-J."/>
            <person name="Mun J.-H."/>
        </authorList>
    </citation>
    <scope>NUCLEOTIDE SEQUENCE [LARGE SCALE GENOMIC DNA]</scope>
    <source>
        <strain evidence="8">cv. Jeju island</strain>
        <tissue evidence="7">Leaf</tissue>
    </source>
</reference>
<comment type="caution">
    <text evidence="7">The sequence shown here is derived from an EMBL/GenBank/DDBJ whole genome shotgun (WGS) entry which is preliminary data.</text>
</comment>
<proteinExistence type="predicted"/>
<feature type="domain" description="PARP1-like PADR1" evidence="6">
    <location>
        <begin position="51"/>
        <end position="106"/>
    </location>
</feature>
<dbReference type="Gene3D" id="1.10.20.130">
    <property type="match status" value="1"/>
</dbReference>
<keyword evidence="3" id="KW-0520">NAD</keyword>
<protein>
    <submittedName>
        <fullName evidence="7">Poly</fullName>
    </submittedName>
</protein>
<evidence type="ECO:0000256" key="2">
    <source>
        <dbReference type="ARBA" id="ARBA00022679"/>
    </source>
</evidence>
<dbReference type="GO" id="GO:1990404">
    <property type="term" value="F:NAD+-protein mono-ADP-ribosyltransferase activity"/>
    <property type="evidence" value="ECO:0007669"/>
    <property type="project" value="TreeGrafter"/>
</dbReference>
<keyword evidence="1" id="KW-0328">Glycosyltransferase</keyword>
<evidence type="ECO:0000259" key="6">
    <source>
        <dbReference type="Pfam" id="PF21728"/>
    </source>
</evidence>
<dbReference type="SMART" id="SM01335">
    <property type="entry name" value="PADR1"/>
    <property type="match status" value="1"/>
</dbReference>
<feature type="compositionally biased region" description="Basic and acidic residues" evidence="4">
    <location>
        <begin position="1"/>
        <end position="46"/>
    </location>
</feature>
<dbReference type="GO" id="GO:0003950">
    <property type="term" value="F:NAD+ poly-ADP-ribosyltransferase activity"/>
    <property type="evidence" value="ECO:0007669"/>
    <property type="project" value="TreeGrafter"/>
</dbReference>
<name>A0A314Z767_PRUYE</name>
<dbReference type="PROSITE" id="PS52007">
    <property type="entry name" value="PADR1"/>
    <property type="match status" value="1"/>
</dbReference>
<evidence type="ECO:0000259" key="5">
    <source>
        <dbReference type="Pfam" id="PF08063"/>
    </source>
</evidence>
<dbReference type="GO" id="GO:0006302">
    <property type="term" value="P:double-strand break repair"/>
    <property type="evidence" value="ECO:0007669"/>
    <property type="project" value="TreeGrafter"/>
</dbReference>
<accession>A0A314Z767</accession>
<sequence>MRVHETRSHSHPNTEEDKVMTRKQKAENKAHEAEQSPKKPKSEGDNGHANGKSSEDIVAEFEKVCTAVKDNLSTEQMREILEANGQDSSGSDANVLRKCQDLLFYGPLDKCPACNGNLEFTGIRYSCTGSYSEWASCTYTTKDPSRKQEPIKLPDSALNSPASRCNSNFHPHHLLFAFDMLCPHYTC</sequence>
<dbReference type="Pfam" id="PF21728">
    <property type="entry name" value="PADR1_N"/>
    <property type="match status" value="1"/>
</dbReference>
<dbReference type="InterPro" id="IPR049296">
    <property type="entry name" value="PARP1-like_PADR1_N"/>
</dbReference>
<evidence type="ECO:0000313" key="8">
    <source>
        <dbReference type="Proteomes" id="UP000250321"/>
    </source>
</evidence>
<dbReference type="STRING" id="2094558.A0A314Z767"/>
<dbReference type="Pfam" id="PF08063">
    <property type="entry name" value="Zn_ribbon_PADR1"/>
    <property type="match status" value="1"/>
</dbReference>
<dbReference type="OrthoDB" id="1731146at2759"/>
<dbReference type="GO" id="GO:0070212">
    <property type="term" value="P:protein poly-ADP-ribosylation"/>
    <property type="evidence" value="ECO:0007669"/>
    <property type="project" value="TreeGrafter"/>
</dbReference>
<organism evidence="7 8">
    <name type="scientific">Prunus yedoensis var. nudiflora</name>
    <dbReference type="NCBI Taxonomy" id="2094558"/>
    <lineage>
        <taxon>Eukaryota</taxon>
        <taxon>Viridiplantae</taxon>
        <taxon>Streptophyta</taxon>
        <taxon>Embryophyta</taxon>
        <taxon>Tracheophyta</taxon>
        <taxon>Spermatophyta</taxon>
        <taxon>Magnoliopsida</taxon>
        <taxon>eudicotyledons</taxon>
        <taxon>Gunneridae</taxon>
        <taxon>Pentapetalae</taxon>
        <taxon>rosids</taxon>
        <taxon>fabids</taxon>
        <taxon>Rosales</taxon>
        <taxon>Rosaceae</taxon>
        <taxon>Amygdaloideae</taxon>
        <taxon>Amygdaleae</taxon>
        <taxon>Prunus</taxon>
    </lineage>
</organism>
<dbReference type="Gene3D" id="2.20.25.630">
    <property type="match status" value="1"/>
</dbReference>
<evidence type="ECO:0000256" key="1">
    <source>
        <dbReference type="ARBA" id="ARBA00022676"/>
    </source>
</evidence>
<feature type="domain" description="PARP1-like PADR1" evidence="5">
    <location>
        <begin position="108"/>
        <end position="147"/>
    </location>
</feature>
<feature type="region of interest" description="Disordered" evidence="4">
    <location>
        <begin position="1"/>
        <end position="52"/>
    </location>
</feature>
<evidence type="ECO:0000256" key="3">
    <source>
        <dbReference type="ARBA" id="ARBA00023027"/>
    </source>
</evidence>
<evidence type="ECO:0000256" key="4">
    <source>
        <dbReference type="SAM" id="MobiDB-lite"/>
    </source>
</evidence>
<dbReference type="GO" id="GO:0008270">
    <property type="term" value="F:zinc ion binding"/>
    <property type="evidence" value="ECO:0007669"/>
    <property type="project" value="InterPro"/>
</dbReference>